<name>A0A1C3H1R5_9GAMM</name>
<accession>A0A1C3H1R5</accession>
<evidence type="ECO:0000256" key="1">
    <source>
        <dbReference type="SAM" id="Coils"/>
    </source>
</evidence>
<feature type="transmembrane region" description="Helical" evidence="3">
    <location>
        <begin position="209"/>
        <end position="229"/>
    </location>
</feature>
<organism evidence="4 5">
    <name type="scientific">Cardiobacterium hominis</name>
    <dbReference type="NCBI Taxonomy" id="2718"/>
    <lineage>
        <taxon>Bacteria</taxon>
        <taxon>Pseudomonadati</taxon>
        <taxon>Pseudomonadota</taxon>
        <taxon>Gammaproteobacteria</taxon>
        <taxon>Cardiobacteriales</taxon>
        <taxon>Cardiobacteriaceae</taxon>
        <taxon>Cardiobacterium</taxon>
    </lineage>
</organism>
<evidence type="ECO:0000256" key="3">
    <source>
        <dbReference type="SAM" id="Phobius"/>
    </source>
</evidence>
<feature type="transmembrane region" description="Helical" evidence="3">
    <location>
        <begin position="1117"/>
        <end position="1138"/>
    </location>
</feature>
<feature type="transmembrane region" description="Helical" evidence="3">
    <location>
        <begin position="986"/>
        <end position="1005"/>
    </location>
</feature>
<feature type="transmembrane region" description="Helical" evidence="3">
    <location>
        <begin position="553"/>
        <end position="572"/>
    </location>
</feature>
<proteinExistence type="predicted"/>
<feature type="transmembrane region" description="Helical" evidence="3">
    <location>
        <begin position="616"/>
        <end position="647"/>
    </location>
</feature>
<feature type="region of interest" description="Disordered" evidence="2">
    <location>
        <begin position="109"/>
        <end position="128"/>
    </location>
</feature>
<protein>
    <recommendedName>
        <fullName evidence="6">DUF2339 domain-containing protein</fullName>
    </recommendedName>
</protein>
<feature type="transmembrane region" description="Helical" evidence="3">
    <location>
        <begin position="1088"/>
        <end position="1105"/>
    </location>
</feature>
<dbReference type="AlphaFoldDB" id="A0A1C3H1R5"/>
<keyword evidence="1" id="KW-0175">Coiled coil</keyword>
<feature type="compositionally biased region" description="Pro residues" evidence="2">
    <location>
        <begin position="175"/>
        <end position="188"/>
    </location>
</feature>
<feature type="transmembrane region" description="Helical" evidence="3">
    <location>
        <begin position="235"/>
        <end position="258"/>
    </location>
</feature>
<dbReference type="InterPro" id="IPR019286">
    <property type="entry name" value="DUF2339_TM"/>
</dbReference>
<feature type="transmembrane region" description="Helical" evidence="3">
    <location>
        <begin position="1048"/>
        <end position="1067"/>
    </location>
</feature>
<dbReference type="RefSeq" id="WP_079538696.1">
    <property type="nucleotide sequence ID" value="NZ_FKLO01000005.1"/>
</dbReference>
<feature type="transmembrane region" description="Helical" evidence="3">
    <location>
        <begin position="697"/>
        <end position="715"/>
    </location>
</feature>
<feature type="transmembrane region" description="Helical" evidence="3">
    <location>
        <begin position="451"/>
        <end position="469"/>
    </location>
</feature>
<feature type="compositionally biased region" description="Low complexity" evidence="2">
    <location>
        <begin position="135"/>
        <end position="144"/>
    </location>
</feature>
<dbReference type="PANTHER" id="PTHR38434">
    <property type="entry name" value="BLL2549 PROTEIN"/>
    <property type="match status" value="1"/>
</dbReference>
<feature type="transmembrane region" description="Helical" evidence="3">
    <location>
        <begin position="1150"/>
        <end position="1170"/>
    </location>
</feature>
<feature type="transmembrane region" description="Helical" evidence="3">
    <location>
        <begin position="506"/>
        <end position="523"/>
    </location>
</feature>
<evidence type="ECO:0008006" key="6">
    <source>
        <dbReference type="Google" id="ProtNLM"/>
    </source>
</evidence>
<dbReference type="Proteomes" id="UP000190837">
    <property type="component" value="Unassembled WGS sequence"/>
</dbReference>
<feature type="transmembrane region" description="Helical" evidence="3">
    <location>
        <begin position="785"/>
        <end position="804"/>
    </location>
</feature>
<feature type="transmembrane region" description="Helical" evidence="3">
    <location>
        <begin position="366"/>
        <end position="386"/>
    </location>
</feature>
<feature type="transmembrane region" description="Helical" evidence="3">
    <location>
        <begin position="1017"/>
        <end position="1036"/>
    </location>
</feature>
<keyword evidence="3" id="KW-0812">Transmembrane</keyword>
<keyword evidence="3" id="KW-0472">Membrane</keyword>
<feature type="transmembrane region" description="Helical" evidence="3">
    <location>
        <begin position="1176"/>
        <end position="1196"/>
    </location>
</feature>
<dbReference type="EMBL" id="FKLO01000005">
    <property type="protein sequence ID" value="SAM56960.1"/>
    <property type="molecule type" value="Genomic_DNA"/>
</dbReference>
<feature type="transmembrane region" description="Helical" evidence="3">
    <location>
        <begin position="838"/>
        <end position="856"/>
    </location>
</feature>
<evidence type="ECO:0000256" key="2">
    <source>
        <dbReference type="SAM" id="MobiDB-lite"/>
    </source>
</evidence>
<sequence length="1205" mass="129519">MNGCAVSILYFCVILPGTMVADVFLGGNGIFSVLGIVVAFILYATRTPSPESPPAPPASDDLTSLRQLVFDLQQQVQALRRELRQLQAKVANQPRIPITLPLRLEESPQAVSAEMPKHFPPPEAVAETTAPDDWQLPDVAAPAEPAEPAPPPVVKAKPRPIPVPADDNTFVAGRQPPPRPRPAPPPPAAADDADDRAPSPLAAFFSENLLLKAGIAILFLGLAFLLRYASTRVHISIPLRYCAVAATAAVLAAAGWHLRTKRRDYALAIQGAALAILYLTALAALKLHALLDPAVAFALMSATTALLVALAVVQNARVLAQIALVGGLAAPVLTAGGSNNYLALFTYLALLNSGVALIARYKAWRSLNLIGFSGTLAIAGSWGSAAYDPAQFMSVEPFLIYHLVLYTAIVWRYCRQRAAADDPPTLANNASLTALLDYCLRGFQRIGNLDSTLLCATALGCYGLQYSLAAHLPYGAAWSALAFALWYGGVALLARQDEEMRPLHEASLILAALFAVLAIPLALDGRWTASSWSLQAALVYYLATRHANPISRLGALLLQLAAAVALLTHYRLTPDAPSVLQGSLSATLITAASGSAILLTAAHGDRENRADWERNLLAATFLATILITLALPLLFLPFAWAAAIWLLEASAVYHLGLRLAHPTARQAGLALAALALLILITTYRLTPYGETLLQGSLGITLIIAACGSANILGWWQNAREPVPPWETIGQRGSAIAAYSAAVALPLLALPPEWAAPLVAVTAFLLALIQYAYCTGEHDEPHPATRVFAVPVIYMTLAASFLATLLADHHPASLAAVALAMLATAWLHDRQRRYEPQHYLAATPLLLFGSVKLVYALEPWLAVLFPASSSVWALLITAALLHGLSRFDWRDAGRLALAWLPLYPLLLILSGYYQHNSASGEWLLINLAALALHALTLNRSEHDPHPSVARVRPWLHALGYNLHTLNLMRLASATAVATFGIDSLWHMPALLAAPLLALTLPTLPALRPWTERYRDTYHGAAALPLVALILGILAYYNLHHSGGSPPLPYLPFANPLEITSLAALWLLWRWWQQSDLAVWTASLPRALPLAVLAGIIISLDILRLWHHYLGVPWRAHDLLASFGVQASLSLTWALGAIALMASGHKRQQRRLWTAGAALMGIVIVKLFVVELGDSNGIARIVSFIGVGVLLLLVSYYAPAPKKDAEE</sequence>
<feature type="transmembrane region" description="Helical" evidence="3">
    <location>
        <begin position="341"/>
        <end position="359"/>
    </location>
</feature>
<reference evidence="5" key="1">
    <citation type="submission" date="2016-04" db="EMBL/GenBank/DDBJ databases">
        <authorList>
            <person name="Tagini F."/>
        </authorList>
    </citation>
    <scope>NUCLEOTIDE SEQUENCE [LARGE SCALE GENOMIC DNA]</scope>
    <source>
        <strain evidence="5">CHUV0807</strain>
    </source>
</reference>
<feature type="region of interest" description="Disordered" evidence="2">
    <location>
        <begin position="135"/>
        <end position="195"/>
    </location>
</feature>
<keyword evidence="3" id="KW-1133">Transmembrane helix</keyword>
<feature type="transmembrane region" description="Helical" evidence="3">
    <location>
        <begin position="475"/>
        <end position="494"/>
    </location>
</feature>
<feature type="compositionally biased region" description="Pro residues" evidence="2">
    <location>
        <begin position="145"/>
        <end position="163"/>
    </location>
</feature>
<feature type="transmembrane region" description="Helical" evidence="3">
    <location>
        <begin position="30"/>
        <end position="45"/>
    </location>
</feature>
<feature type="transmembrane region" description="Helical" evidence="3">
    <location>
        <begin position="294"/>
        <end position="313"/>
    </location>
</feature>
<dbReference type="Pfam" id="PF10101">
    <property type="entry name" value="DUF2339"/>
    <property type="match status" value="2"/>
</dbReference>
<feature type="transmembrane region" description="Helical" evidence="3">
    <location>
        <begin position="810"/>
        <end position="826"/>
    </location>
</feature>
<feature type="transmembrane region" description="Helical" evidence="3">
    <location>
        <begin position="753"/>
        <end position="773"/>
    </location>
</feature>
<evidence type="ECO:0000313" key="4">
    <source>
        <dbReference type="EMBL" id="SAM56960.1"/>
    </source>
</evidence>
<feature type="transmembrane region" description="Helical" evidence="3">
    <location>
        <begin position="398"/>
        <end position="414"/>
    </location>
</feature>
<feature type="transmembrane region" description="Helical" evidence="3">
    <location>
        <begin position="667"/>
        <end position="685"/>
    </location>
</feature>
<gene>
    <name evidence="4" type="ORF">CHUV0807_0072</name>
</gene>
<feature type="transmembrane region" description="Helical" evidence="3">
    <location>
        <begin position="318"/>
        <end position="335"/>
    </location>
</feature>
<feature type="coiled-coil region" evidence="1">
    <location>
        <begin position="62"/>
        <end position="89"/>
    </location>
</feature>
<evidence type="ECO:0000313" key="5">
    <source>
        <dbReference type="Proteomes" id="UP000190837"/>
    </source>
</evidence>
<dbReference type="PANTHER" id="PTHR38434:SF1">
    <property type="entry name" value="BLL2549 PROTEIN"/>
    <property type="match status" value="1"/>
</dbReference>
<feature type="transmembrane region" description="Helical" evidence="3">
    <location>
        <begin position="862"/>
        <end position="883"/>
    </location>
</feature>
<feature type="transmembrane region" description="Helical" evidence="3">
    <location>
        <begin position="584"/>
        <end position="604"/>
    </location>
</feature>
<feature type="transmembrane region" description="Helical" evidence="3">
    <location>
        <begin position="265"/>
        <end position="288"/>
    </location>
</feature>
<feature type="transmembrane region" description="Helical" evidence="3">
    <location>
        <begin position="895"/>
        <end position="912"/>
    </location>
</feature>